<dbReference type="eggNOG" id="ENOG50305A3">
    <property type="taxonomic scope" value="Bacteria"/>
</dbReference>
<evidence type="ECO:0000313" key="2">
    <source>
        <dbReference type="EMBL" id="EKU48583.1"/>
    </source>
</evidence>
<evidence type="ECO:0000313" key="3">
    <source>
        <dbReference type="Proteomes" id="UP000009885"/>
    </source>
</evidence>
<dbReference type="OrthoDB" id="2410764at2"/>
<accession>K9AMG8</accession>
<name>K9AMG8_9STAP</name>
<sequence>MLILFIVLIIAIQLAIGHLMHKNGIPLKLSILLMFLPLGIGVFLLQIFHYERKYPNWEVPFQVKIRLKYIYLLTLLEFILLYLIFSLFIAH</sequence>
<dbReference type="Proteomes" id="UP000009885">
    <property type="component" value="Unassembled WGS sequence"/>
</dbReference>
<dbReference type="RefSeq" id="WP_009383150.1">
    <property type="nucleotide sequence ID" value="NZ_AMSQ01000006.1"/>
</dbReference>
<feature type="transmembrane region" description="Helical" evidence="1">
    <location>
        <begin position="69"/>
        <end position="90"/>
    </location>
</feature>
<reference evidence="2 3" key="1">
    <citation type="journal article" date="2013" name="Genome Announc.">
        <title>Genome Sequence of Staphylococcus massiliensis Strain S46, Isolated from the Surface of Healthy Human Skin.</title>
        <authorList>
            <person name="Srivastav R."/>
            <person name="Singh A."/>
            <person name="Jangir P.K."/>
            <person name="Kumari C."/>
            <person name="Muduli S."/>
            <person name="Sharma R."/>
        </authorList>
    </citation>
    <scope>NUCLEOTIDE SEQUENCE [LARGE SCALE GENOMIC DNA]</scope>
    <source>
        <strain evidence="2 3">S46</strain>
    </source>
</reference>
<organism evidence="2 3">
    <name type="scientific">Staphylococcus massiliensis S46</name>
    <dbReference type="NCBI Taxonomy" id="1229783"/>
    <lineage>
        <taxon>Bacteria</taxon>
        <taxon>Bacillati</taxon>
        <taxon>Bacillota</taxon>
        <taxon>Bacilli</taxon>
        <taxon>Bacillales</taxon>
        <taxon>Staphylococcaceae</taxon>
        <taxon>Staphylococcus</taxon>
    </lineage>
</organism>
<keyword evidence="1" id="KW-1133">Transmembrane helix</keyword>
<dbReference type="PATRIC" id="fig|1229783.3.peg.1056"/>
<protein>
    <submittedName>
        <fullName evidence="2">Uncharacterized protein</fullName>
    </submittedName>
</protein>
<gene>
    <name evidence="2" type="ORF">C273_05220</name>
</gene>
<dbReference type="EMBL" id="AMSQ01000006">
    <property type="protein sequence ID" value="EKU48583.1"/>
    <property type="molecule type" value="Genomic_DNA"/>
</dbReference>
<comment type="caution">
    <text evidence="2">The sequence shown here is derived from an EMBL/GenBank/DDBJ whole genome shotgun (WGS) entry which is preliminary data.</text>
</comment>
<evidence type="ECO:0000256" key="1">
    <source>
        <dbReference type="SAM" id="Phobius"/>
    </source>
</evidence>
<proteinExistence type="predicted"/>
<keyword evidence="1" id="KW-0472">Membrane</keyword>
<keyword evidence="3" id="KW-1185">Reference proteome</keyword>
<feature type="transmembrane region" description="Helical" evidence="1">
    <location>
        <begin position="27"/>
        <end position="48"/>
    </location>
</feature>
<keyword evidence="1" id="KW-0812">Transmembrane</keyword>
<dbReference type="STRING" id="1229783.C273_05220"/>
<dbReference type="AlphaFoldDB" id="K9AMG8"/>